<evidence type="ECO:0000256" key="1">
    <source>
        <dbReference type="ARBA" id="ARBA00006226"/>
    </source>
</evidence>
<dbReference type="PANTHER" id="PTHR33755:SF6">
    <property type="entry name" value="PLASMID STABILIZATION SYSTEM PROTEIN"/>
    <property type="match status" value="1"/>
</dbReference>
<reference evidence="3 4" key="1">
    <citation type="submission" date="2023-10" db="EMBL/GenBank/DDBJ databases">
        <title>Sphingomonas sp. HF-S4 16S ribosomal RNA gene Genome sequencing and assembly.</title>
        <authorList>
            <person name="Lee H."/>
        </authorList>
    </citation>
    <scope>NUCLEOTIDE SEQUENCE [LARGE SCALE GENOMIC DNA]</scope>
    <source>
        <strain evidence="3 4">HF-S4</strain>
    </source>
</reference>
<sequence length="98" mass="11051">MRSSTAIAMLPIRWRPEARLQLSAITHDIARRNPAAADRLGAAIKHTVSQLPGHPHIYRPGRMEGTREAIVHPNYILVYRVGDAIEILSILHARQQYP</sequence>
<keyword evidence="2" id="KW-1277">Toxin-antitoxin system</keyword>
<evidence type="ECO:0000313" key="4">
    <source>
        <dbReference type="Proteomes" id="UP001273531"/>
    </source>
</evidence>
<dbReference type="Gene3D" id="3.30.2310.20">
    <property type="entry name" value="RelE-like"/>
    <property type="match status" value="1"/>
</dbReference>
<evidence type="ECO:0000313" key="3">
    <source>
        <dbReference type="EMBL" id="MDV3457247.1"/>
    </source>
</evidence>
<comment type="similarity">
    <text evidence="1">Belongs to the RelE toxin family.</text>
</comment>
<comment type="caution">
    <text evidence="3">The sequence shown here is derived from an EMBL/GenBank/DDBJ whole genome shotgun (WGS) entry which is preliminary data.</text>
</comment>
<dbReference type="InterPro" id="IPR035093">
    <property type="entry name" value="RelE/ParE_toxin_dom_sf"/>
</dbReference>
<proteinExistence type="inferred from homology"/>
<protein>
    <submittedName>
        <fullName evidence="3">Type II toxin-antitoxin system RelE/ParE family toxin</fullName>
    </submittedName>
</protein>
<dbReference type="RefSeq" id="WP_317226404.1">
    <property type="nucleotide sequence ID" value="NZ_JAWJEJ010000001.1"/>
</dbReference>
<organism evidence="3 4">
    <name type="scientific">Sphingomonas agrestis</name>
    <dbReference type="NCBI Taxonomy" id="3080540"/>
    <lineage>
        <taxon>Bacteria</taxon>
        <taxon>Pseudomonadati</taxon>
        <taxon>Pseudomonadota</taxon>
        <taxon>Alphaproteobacteria</taxon>
        <taxon>Sphingomonadales</taxon>
        <taxon>Sphingomonadaceae</taxon>
        <taxon>Sphingomonas</taxon>
    </lineage>
</organism>
<name>A0ABU3Y7F0_9SPHN</name>
<dbReference type="Pfam" id="PF05016">
    <property type="entry name" value="ParE_toxin"/>
    <property type="match status" value="1"/>
</dbReference>
<dbReference type="InterPro" id="IPR007712">
    <property type="entry name" value="RelE/ParE_toxin"/>
</dbReference>
<dbReference type="Proteomes" id="UP001273531">
    <property type="component" value="Unassembled WGS sequence"/>
</dbReference>
<dbReference type="PANTHER" id="PTHR33755">
    <property type="entry name" value="TOXIN PARE1-RELATED"/>
    <property type="match status" value="1"/>
</dbReference>
<dbReference type="EMBL" id="JAWJEJ010000001">
    <property type="protein sequence ID" value="MDV3457247.1"/>
    <property type="molecule type" value="Genomic_DNA"/>
</dbReference>
<evidence type="ECO:0000256" key="2">
    <source>
        <dbReference type="ARBA" id="ARBA00022649"/>
    </source>
</evidence>
<accession>A0ABU3Y7F0</accession>
<gene>
    <name evidence="3" type="ORF">RZN05_09655</name>
</gene>
<dbReference type="InterPro" id="IPR051803">
    <property type="entry name" value="TA_system_RelE-like_toxin"/>
</dbReference>
<keyword evidence="4" id="KW-1185">Reference proteome</keyword>